<dbReference type="EMBL" id="FQNC01000043">
    <property type="protein sequence ID" value="SGY46826.1"/>
    <property type="molecule type" value="Genomic_DNA"/>
</dbReference>
<reference evidence="1 2" key="1">
    <citation type="submission" date="2016-11" db="EMBL/GenBank/DDBJ databases">
        <authorList>
            <person name="Jaros S."/>
            <person name="Januszkiewicz K."/>
            <person name="Wedrychowicz H."/>
        </authorList>
    </citation>
    <scope>NUCLEOTIDE SEQUENCE [LARGE SCALE GENOMIC DNA]</scope>
</reference>
<dbReference type="AlphaFoldDB" id="A0A2X0MXV0"/>
<protein>
    <submittedName>
        <fullName evidence="1">BQ5605_C001g00474 protein</fullName>
    </submittedName>
</protein>
<organism evidence="1 2">
    <name type="scientific">Microbotryum silenes-dioicae</name>
    <dbReference type="NCBI Taxonomy" id="796604"/>
    <lineage>
        <taxon>Eukaryota</taxon>
        <taxon>Fungi</taxon>
        <taxon>Dikarya</taxon>
        <taxon>Basidiomycota</taxon>
        <taxon>Pucciniomycotina</taxon>
        <taxon>Microbotryomycetes</taxon>
        <taxon>Microbotryales</taxon>
        <taxon>Microbotryaceae</taxon>
        <taxon>Microbotryum</taxon>
    </lineage>
</organism>
<dbReference type="Proteomes" id="UP000249464">
    <property type="component" value="Unassembled WGS sequence"/>
</dbReference>
<name>A0A2X0MXV0_9BASI</name>
<accession>A0A2X0MXV0</accession>
<evidence type="ECO:0000313" key="2">
    <source>
        <dbReference type="Proteomes" id="UP000249464"/>
    </source>
</evidence>
<evidence type="ECO:0000313" key="1">
    <source>
        <dbReference type="EMBL" id="SGY46826.1"/>
    </source>
</evidence>
<sequence>MVSNVSSSAGAPMSAVDKLSALPSITDLRAPLTDVVNPLNFDRWRIAFAYTMATLLSSKSL</sequence>
<proteinExistence type="predicted"/>
<gene>
    <name evidence="1" type="primary">BQ5605_C001g00474</name>
    <name evidence="1" type="ORF">BQ5605_C001G00474</name>
</gene>
<keyword evidence="2" id="KW-1185">Reference proteome</keyword>